<keyword evidence="3" id="KW-1185">Reference proteome</keyword>
<evidence type="ECO:0000313" key="3">
    <source>
        <dbReference type="Proteomes" id="UP000240978"/>
    </source>
</evidence>
<evidence type="ECO:0000313" key="2">
    <source>
        <dbReference type="EMBL" id="PSL29030.1"/>
    </source>
</evidence>
<feature type="transmembrane region" description="Helical" evidence="1">
    <location>
        <begin position="66"/>
        <end position="85"/>
    </location>
</feature>
<proteinExistence type="predicted"/>
<keyword evidence="1" id="KW-1133">Transmembrane helix</keyword>
<name>A0A2P8G4X2_9BACT</name>
<dbReference type="Proteomes" id="UP000240978">
    <property type="component" value="Unassembled WGS sequence"/>
</dbReference>
<feature type="transmembrane region" description="Helical" evidence="1">
    <location>
        <begin position="31"/>
        <end position="54"/>
    </location>
</feature>
<keyword evidence="1" id="KW-0472">Membrane</keyword>
<dbReference type="AlphaFoldDB" id="A0A2P8G4X2"/>
<evidence type="ECO:0000256" key="1">
    <source>
        <dbReference type="SAM" id="Phobius"/>
    </source>
</evidence>
<comment type="caution">
    <text evidence="2">The sequence shown here is derived from an EMBL/GenBank/DDBJ whole genome shotgun (WGS) entry which is preliminary data.</text>
</comment>
<dbReference type="EMBL" id="PYGK01000007">
    <property type="protein sequence ID" value="PSL29030.1"/>
    <property type="molecule type" value="Genomic_DNA"/>
</dbReference>
<gene>
    <name evidence="2" type="ORF">CLV42_107176</name>
</gene>
<sequence length="120" mass="14045">MIVLAFSHVVFPGYFNWREELKPLSLINRQIMTIHTFFIALAVFLLGLLCLTSGNELINTRFGRRISLGMGVFWIIRLFIQFFGYSSALWKGERFETIVHIVFSLLFGYMSIVFFMTYVL</sequence>
<reference evidence="2 3" key="1">
    <citation type="submission" date="2018-03" db="EMBL/GenBank/DDBJ databases">
        <title>Genomic Encyclopedia of Archaeal and Bacterial Type Strains, Phase II (KMG-II): from individual species to whole genera.</title>
        <authorList>
            <person name="Goeker M."/>
        </authorList>
    </citation>
    <scope>NUCLEOTIDE SEQUENCE [LARGE SCALE GENOMIC DNA]</scope>
    <source>
        <strain evidence="2 3">DSM 18107</strain>
    </source>
</reference>
<accession>A0A2P8G4X2</accession>
<organism evidence="2 3">
    <name type="scientific">Chitinophaga ginsengisoli</name>
    <dbReference type="NCBI Taxonomy" id="363837"/>
    <lineage>
        <taxon>Bacteria</taxon>
        <taxon>Pseudomonadati</taxon>
        <taxon>Bacteroidota</taxon>
        <taxon>Chitinophagia</taxon>
        <taxon>Chitinophagales</taxon>
        <taxon>Chitinophagaceae</taxon>
        <taxon>Chitinophaga</taxon>
    </lineage>
</organism>
<keyword evidence="1" id="KW-0812">Transmembrane</keyword>
<feature type="transmembrane region" description="Helical" evidence="1">
    <location>
        <begin position="97"/>
        <end position="119"/>
    </location>
</feature>
<protein>
    <submittedName>
        <fullName evidence="2">Uncharacterized protein</fullName>
    </submittedName>
</protein>